<proteinExistence type="inferred from homology"/>
<organism evidence="11 12">
    <name type="scientific">Candidatus Symbiobacter mobilis CR</name>
    <dbReference type="NCBI Taxonomy" id="946483"/>
    <lineage>
        <taxon>Bacteria</taxon>
        <taxon>Pseudomonadati</taxon>
        <taxon>Pseudomonadota</taxon>
        <taxon>Betaproteobacteria</taxon>
        <taxon>Burkholderiales</taxon>
        <taxon>Comamonadaceae</taxon>
    </lineage>
</organism>
<dbReference type="AlphaFoldDB" id="U5N580"/>
<comment type="subcellular location">
    <subcellularLocation>
        <location evidence="9">Cell membrane</location>
    </subcellularLocation>
</comment>
<evidence type="ECO:0000256" key="7">
    <source>
        <dbReference type="PIRSR" id="PIRSR639901-1"/>
    </source>
</evidence>
<dbReference type="PANTHER" id="PTHR42755:SF1">
    <property type="entry name" value="3-DEOXY-D-MANNO-OCTULOSONIC ACID TRANSFERASE, MITOCHONDRIAL-RELATED"/>
    <property type="match status" value="1"/>
</dbReference>
<dbReference type="GO" id="GO:0009244">
    <property type="term" value="P:lipopolysaccharide core region biosynthetic process"/>
    <property type="evidence" value="ECO:0007669"/>
    <property type="project" value="UniProtKB-UniRule"/>
</dbReference>
<evidence type="ECO:0000256" key="4">
    <source>
        <dbReference type="ARBA" id="ARBA00022679"/>
    </source>
</evidence>
<dbReference type="GO" id="GO:0043842">
    <property type="term" value="F:Kdo transferase activity"/>
    <property type="evidence" value="ECO:0007669"/>
    <property type="project" value="UniProtKB-EC"/>
</dbReference>
<dbReference type="InterPro" id="IPR007507">
    <property type="entry name" value="Glycos_transf_N"/>
</dbReference>
<dbReference type="Pfam" id="PF04413">
    <property type="entry name" value="Glycos_transf_N"/>
    <property type="match status" value="1"/>
</dbReference>
<dbReference type="HOGENOM" id="CLU_036146_2_0_4"/>
<comment type="function">
    <text evidence="9">Involved in lipopolysaccharide (LPS) biosynthesis. Catalyzes the transfer of 3-deoxy-D-manno-octulosonate (Kdo) residue(s) from CMP-Kdo to lipid IV(A), the tetraacyldisaccharide-1,4'-bisphosphate precursor of lipid A.</text>
</comment>
<dbReference type="GO" id="GO:0005886">
    <property type="term" value="C:plasma membrane"/>
    <property type="evidence" value="ECO:0007669"/>
    <property type="project" value="UniProtKB-SubCell"/>
</dbReference>
<dbReference type="OrthoDB" id="9789797at2"/>
<evidence type="ECO:0000259" key="10">
    <source>
        <dbReference type="Pfam" id="PF04413"/>
    </source>
</evidence>
<evidence type="ECO:0000313" key="12">
    <source>
        <dbReference type="Proteomes" id="UP000017184"/>
    </source>
</evidence>
<dbReference type="PATRIC" id="fig|946483.4.peg.284"/>
<dbReference type="Gene3D" id="3.40.50.11720">
    <property type="entry name" value="3-Deoxy-D-manno-octulosonic-acid transferase, N-terminal domain"/>
    <property type="match status" value="1"/>
</dbReference>
<comment type="catalytic activity">
    <reaction evidence="6 9">
        <text>lipid IVA (E. coli) + CMP-3-deoxy-beta-D-manno-octulosonate = alpha-Kdo-(2-&gt;6)-lipid IVA (E. coli) + CMP + H(+)</text>
        <dbReference type="Rhea" id="RHEA:28066"/>
        <dbReference type="ChEBI" id="CHEBI:15378"/>
        <dbReference type="ChEBI" id="CHEBI:58603"/>
        <dbReference type="ChEBI" id="CHEBI:60364"/>
        <dbReference type="ChEBI" id="CHEBI:60377"/>
        <dbReference type="ChEBI" id="CHEBI:85987"/>
        <dbReference type="EC" id="2.4.99.12"/>
    </reaction>
</comment>
<dbReference type="GO" id="GO:0009245">
    <property type="term" value="P:lipid A biosynthetic process"/>
    <property type="evidence" value="ECO:0007669"/>
    <property type="project" value="TreeGrafter"/>
</dbReference>
<dbReference type="UniPathway" id="UPA00958"/>
<keyword evidence="9" id="KW-1003">Cell membrane</keyword>
<evidence type="ECO:0000313" key="11">
    <source>
        <dbReference type="EMBL" id="AGX86410.1"/>
    </source>
</evidence>
<feature type="active site" description="Proton acceptor" evidence="7">
    <location>
        <position position="106"/>
    </location>
</feature>
<keyword evidence="9" id="KW-0472">Membrane</keyword>
<feature type="site" description="Transition state stabilizer" evidence="8">
    <location>
        <position position="176"/>
    </location>
</feature>
<dbReference type="InterPro" id="IPR038107">
    <property type="entry name" value="Glycos_transf_N_sf"/>
</dbReference>
<protein>
    <recommendedName>
        <fullName evidence="3 9">3-deoxy-D-manno-octulosonic acid transferase</fullName>
        <shortName evidence="9">Kdo transferase</shortName>
        <ecNumber evidence="2 9">2.4.99.12</ecNumber>
    </recommendedName>
    <alternativeName>
        <fullName evidence="5 9">Lipid IV(A) 3-deoxy-D-manno-octulosonic acid transferase</fullName>
    </alternativeName>
</protein>
<feature type="site" description="Transition state stabilizer" evidence="8">
    <location>
        <position position="252"/>
    </location>
</feature>
<keyword evidence="9" id="KW-0448">Lipopolysaccharide biosynthesis</keyword>
<evidence type="ECO:0000256" key="1">
    <source>
        <dbReference type="ARBA" id="ARBA00004713"/>
    </source>
</evidence>
<dbReference type="EC" id="2.4.99.12" evidence="2 9"/>
<dbReference type="Proteomes" id="UP000017184">
    <property type="component" value="Chromosome"/>
</dbReference>
<comment type="pathway">
    <text evidence="1 9">Bacterial outer membrane biogenesis; LPS core biosynthesis.</text>
</comment>
<dbReference type="KEGG" id="cbx:Cenrod_0286"/>
<accession>U5N580</accession>
<comment type="similarity">
    <text evidence="9">Belongs to the glycosyltransferase group 1 family.</text>
</comment>
<name>U5N580_9BURK</name>
<keyword evidence="12" id="KW-1185">Reference proteome</keyword>
<dbReference type="Gene3D" id="3.40.50.2000">
    <property type="entry name" value="Glycogen Phosphorylase B"/>
    <property type="match status" value="1"/>
</dbReference>
<feature type="domain" description="3-deoxy-D-manno-octulosonic-acid transferase N-terminal" evidence="10">
    <location>
        <begin position="74"/>
        <end position="254"/>
    </location>
</feature>
<dbReference type="PANTHER" id="PTHR42755">
    <property type="entry name" value="3-DEOXY-MANNO-OCTULOSONATE CYTIDYLYLTRANSFERASE"/>
    <property type="match status" value="1"/>
</dbReference>
<evidence type="ECO:0000256" key="2">
    <source>
        <dbReference type="ARBA" id="ARBA00012621"/>
    </source>
</evidence>
<dbReference type="eggNOG" id="COG1519">
    <property type="taxonomic scope" value="Bacteria"/>
</dbReference>
<evidence type="ECO:0000256" key="6">
    <source>
        <dbReference type="ARBA" id="ARBA00049183"/>
    </source>
</evidence>
<dbReference type="EMBL" id="CP004885">
    <property type="protein sequence ID" value="AGX86410.1"/>
    <property type="molecule type" value="Genomic_DNA"/>
</dbReference>
<sequence>MGRKAALCGNAASWGSRRWTWCGRHGNPYPASLRREQDFVVSRDLYTVLVWLAQPLVLCKLWWRGFRERGYWHALPERFGWYATPPASAGTAQPATVWIHAVSLGEMRAAIAVIAILREQLPTMRLLLTHGTATGLQEGAKCLRPGDAQAWLPWDTPGAVARFLDHHRPALGILMETELWPNLVWACRQRNIPLALANARLSARSLRKAARLGKVSRDCVQSLAALWVQTAHDARRFRWLGARVDGVWGNLKFDLEPDVALLERGKQWKRRCAKPVIVLASSREGEERALLTTLRSAPPPMQARLADVQWLIVPRHPQRFHAVAREIESAGWHVERRSAWGTEGPAVGDREESMATGNSVWLGDSIGEMPLYYGLASTALLGGSFLPFGGQNLIEAAACGCPVVMGPYTFHFAQPARQAIARAAAWRACDLAHGVDMACALATNPVLLDHVSACSHAFAREHRGATLRLAQAIRALLERSAGVIG</sequence>
<dbReference type="InterPro" id="IPR039901">
    <property type="entry name" value="Kdotransferase"/>
</dbReference>
<reference evidence="11 12" key="1">
    <citation type="journal article" date="2013" name="Genome Biol.">
        <title>Genomic analysis reveals key aspects of prokaryotic symbiosis in the phototrophic consortium "Chlorochromatium aggregatum".</title>
        <authorList>
            <person name="Liu Z."/>
            <person name="Muller J."/>
            <person name="Li T."/>
            <person name="Alvey R.M."/>
            <person name="Vogl K."/>
            <person name="Frigaard N.U."/>
            <person name="Rockwell N.C."/>
            <person name="Boyd E.S."/>
            <person name="Tomsho L.P."/>
            <person name="Schuster S.C."/>
            <person name="Henke P."/>
            <person name="Rohde M."/>
            <person name="Overmann J."/>
            <person name="Bryant D.A."/>
        </authorList>
    </citation>
    <scope>NUCLEOTIDE SEQUENCE [LARGE SCALE GENOMIC DNA]</scope>
    <source>
        <strain evidence="11">CR</strain>
    </source>
</reference>
<dbReference type="STRING" id="946483.Cenrod_0286"/>
<evidence type="ECO:0000256" key="3">
    <source>
        <dbReference type="ARBA" id="ARBA00019077"/>
    </source>
</evidence>
<evidence type="ECO:0000256" key="9">
    <source>
        <dbReference type="RuleBase" id="RU365103"/>
    </source>
</evidence>
<keyword evidence="4 9" id="KW-0808">Transferase</keyword>
<evidence type="ECO:0000256" key="5">
    <source>
        <dbReference type="ARBA" id="ARBA00031445"/>
    </source>
</evidence>
<evidence type="ECO:0000256" key="8">
    <source>
        <dbReference type="PIRSR" id="PIRSR639901-2"/>
    </source>
</evidence>
<gene>
    <name evidence="11" type="primary">kdtA</name>
    <name evidence="11" type="ORF">Cenrod_0286</name>
</gene>